<feature type="compositionally biased region" description="Gly residues" evidence="3">
    <location>
        <begin position="805"/>
        <end position="815"/>
    </location>
</feature>
<proteinExistence type="predicted"/>
<feature type="region of interest" description="Disordered" evidence="3">
    <location>
        <begin position="593"/>
        <end position="642"/>
    </location>
</feature>
<sequence>MEVCSLGRGKSGVLGHGGTHDEPEPRVIRGLSAQDVQQVACGDAHSMALTRVGVVYTWGSGLMGALGHGTRDDELAPRRIDRLGTYGLAIAQIAAGKFSSAALSGRGVVYAWGWDGCETTPCDKAPVEQRDLAPLGPISQIAAGSHHLAALHARGVCTWGGDQQLQTRLLTDHGVLQLACGAHHTAVRAADGAIFSWQSTRFDMDARSRRAHDAPPARGSHSLSALHAPVVHSALAGARTIACAGQTIVALAPGGRGALRLDSLLAPGREVSEASLGSDVVALVGGPVHVFAVSRGGEATYAAPTAGDGLRVGRDAAGSHGTPSAAHGGVRWRFGQRLALGAPVLACAASEWHTLVLTDVAGAQLPHGARAAPQRDACAPHARAGAQLAHVCEAQGGWASTSCADVATCARADARTTAGGALGAHYEQHVRGEAAGWGARVDVPLAAQVQPHGARALSPTSVAPPLAPPWEQLVGVAGMGAAAPAPALQGLGASAGPPLLPVGLACYGGARGGVPPLPPRRMAWAESVGGRQHAAAPQHTPHDEYAQCASARCAGGAAAPPREGADCVWPPSCASAGAPARDFASDAGVSGAAYGAHAGGSQSDWRDAADGRAGAAPPPRRGDGGGSARHASGGAPSASSAAHNPPLLAEAVAEQLSRVYSRSEALEREWREAHATLGSDLAASLARIEATVVEAMHTSRRRSGERGARSRTRSPASPAWPSSDDEGEGERDAERQAAARRQPTTGAAGLAMARVDGRFGHDDEGAREQYDDGWCDDASDAQSERAAEHAHEARSRAAQPRAGARGAGCVRGLGGALSFHPTPPQTQPPPPPPFTGVARTRAAHAAATVEAILRSPPSRASTPPLRASRSPPRRHGPAALAQSRGTRRAKGGRAHTDGARVPLAGGSAAERARAVRALRAWHARTPAGGGADRRAHRAAASAFRVERALGRWDVRTRTARAIAELSACGAGHWHARALSVVMAMLLSHAERAARRASLAHRADREGPWAPRARAVLGGTLRAWRDERDSWRAQRDAARHRLGVVRPPAPRAHARVPPPPPALLAERGARRAAPPLRPPRSAAVSARFALVTDTPPSARARGDLRRAGASPRAPGSAGSAAAGGGGFGTPPRASPRRGLVASGSRLAELAKPKAPRVASRGPAAYARTSQAASGAWAGAARGTFASPSPPHKAVVPRVALACRRGEQPPLVGSAAAGVTGAAMVRFAQPRAYGCGEGIGERSVRAPSPGGAHAHALAGHASRRASIVPRARRADVPPAQAERASEARATPTRAMPAPASRAVPRPGLTQRQGEGRASTGAQRPAAATPVWTPHVPSRGSAREQAAGPLEHGARRPLRALSPSASQRPHAPSPPLTPPLPHAHVRAGIHAVSADGGTRAAKGGKDRMIVEGSPRGGLARALDRRTPVAQQQARAPRPAMRRPPLPLPAAGAPAVGAAHGHGHAPSADPRARGAHSPASTAGAHAPASALKPEACTAAGRRGASARDPSTPRAPLPTDGRLRSSPAATPRAMGGLAAGARGPQSWEAATPRAMGGLAAGARGPQSWEAATPRAMGGLAAGARGPQSWEAATAARPADGAAPRRHTPDVQSTRAEPVGAGGVPYAVLHCASAAERYAQLLDGAVPLLTESAPPGHAEGAPHTPAAASAAARALAAAERARQAYAIAATALSAAAASGEPSPGAACMSLSYAAPPRLGAHVGASAVAKFARAACAPAGSGRVSNPASPALTARVGSAHNTPACSPAPRGSGYATSPGSPARPSTPSRRKDTFVTFGSAR</sequence>
<feature type="compositionally biased region" description="Low complexity" evidence="3">
    <location>
        <begin position="1424"/>
        <end position="1435"/>
    </location>
</feature>
<reference evidence="4" key="1">
    <citation type="submission" date="2021-05" db="EMBL/GenBank/DDBJ databases">
        <title>The genome of the haptophyte Pavlova lutheri (Diacronema luteri, Pavlovales) - a model for lipid biosynthesis in eukaryotic algae.</title>
        <authorList>
            <person name="Hulatt C.J."/>
            <person name="Posewitz M.C."/>
        </authorList>
    </citation>
    <scope>NUCLEOTIDE SEQUENCE</scope>
    <source>
        <strain evidence="4">NIVA-4/92</strain>
    </source>
</reference>
<feature type="compositionally biased region" description="Low complexity" evidence="3">
    <location>
        <begin position="1106"/>
        <end position="1119"/>
    </location>
</feature>
<feature type="compositionally biased region" description="Low complexity" evidence="3">
    <location>
        <begin position="1445"/>
        <end position="1455"/>
    </location>
</feature>
<feature type="region of interest" description="Disordered" evidence="3">
    <location>
        <begin position="1089"/>
        <end position="1139"/>
    </location>
</feature>
<feature type="region of interest" description="Disordered" evidence="3">
    <location>
        <begin position="1242"/>
        <end position="1379"/>
    </location>
</feature>
<feature type="repeat" description="RCC1" evidence="2">
    <location>
        <begin position="107"/>
        <end position="154"/>
    </location>
</feature>
<feature type="compositionally biased region" description="Low complexity" evidence="3">
    <location>
        <begin position="1285"/>
        <end position="1300"/>
    </location>
</feature>
<protein>
    <submittedName>
        <fullName evidence="4">Uncharacterized protein</fullName>
    </submittedName>
</protein>
<keyword evidence="5" id="KW-1185">Reference proteome</keyword>
<comment type="caution">
    <text evidence="4">The sequence shown here is derived from an EMBL/GenBank/DDBJ whole genome shotgun (WGS) entry which is preliminary data.</text>
</comment>
<feature type="repeat" description="RCC1" evidence="2">
    <location>
        <begin position="1"/>
        <end position="52"/>
    </location>
</feature>
<dbReference type="InterPro" id="IPR000408">
    <property type="entry name" value="Reg_chr_condens"/>
</dbReference>
<feature type="compositionally biased region" description="Polar residues" evidence="3">
    <location>
        <begin position="1767"/>
        <end position="1780"/>
    </location>
</feature>
<feature type="region of interest" description="Disordered" evidence="3">
    <location>
        <begin position="1"/>
        <end position="22"/>
    </location>
</feature>
<feature type="compositionally biased region" description="Basic and acidic residues" evidence="3">
    <location>
        <begin position="782"/>
        <end position="795"/>
    </location>
</feature>
<dbReference type="EMBL" id="JAGTXO010000014">
    <property type="protein sequence ID" value="KAG8463871.1"/>
    <property type="molecule type" value="Genomic_DNA"/>
</dbReference>
<feature type="compositionally biased region" description="Basic and acidic residues" evidence="3">
    <location>
        <begin position="755"/>
        <end position="770"/>
    </location>
</feature>
<organism evidence="4 5">
    <name type="scientific">Diacronema lutheri</name>
    <name type="common">Unicellular marine alga</name>
    <name type="synonym">Monochrysis lutheri</name>
    <dbReference type="NCBI Taxonomy" id="2081491"/>
    <lineage>
        <taxon>Eukaryota</taxon>
        <taxon>Haptista</taxon>
        <taxon>Haptophyta</taxon>
        <taxon>Pavlovophyceae</taxon>
        <taxon>Pavlovales</taxon>
        <taxon>Pavlovaceae</taxon>
        <taxon>Diacronema</taxon>
    </lineage>
</organism>
<feature type="compositionally biased region" description="Low complexity" evidence="3">
    <location>
        <begin position="1573"/>
        <end position="1596"/>
    </location>
</feature>
<evidence type="ECO:0000256" key="1">
    <source>
        <dbReference type="ARBA" id="ARBA00022737"/>
    </source>
</evidence>
<gene>
    <name evidence="4" type="ORF">KFE25_000039</name>
</gene>
<feature type="region of interest" description="Disordered" evidence="3">
    <location>
        <begin position="696"/>
        <end position="901"/>
    </location>
</feature>
<feature type="compositionally biased region" description="Low complexity" evidence="3">
    <location>
        <begin position="1527"/>
        <end position="1538"/>
    </location>
</feature>
<evidence type="ECO:0000256" key="2">
    <source>
        <dbReference type="PROSITE-ProRule" id="PRU00235"/>
    </source>
</evidence>
<feature type="region of interest" description="Disordered" evidence="3">
    <location>
        <begin position="1391"/>
        <end position="1544"/>
    </location>
</feature>
<feature type="region of interest" description="Disordered" evidence="3">
    <location>
        <begin position="1573"/>
        <end position="1612"/>
    </location>
</feature>
<dbReference type="PRINTS" id="PR00633">
    <property type="entry name" value="RCCNDNSATION"/>
</dbReference>
<dbReference type="SUPFAM" id="SSF50985">
    <property type="entry name" value="RCC1/BLIP-II"/>
    <property type="match status" value="1"/>
</dbReference>
<dbReference type="Pfam" id="PF00415">
    <property type="entry name" value="RCC1"/>
    <property type="match status" value="2"/>
</dbReference>
<feature type="compositionally biased region" description="Low complexity" evidence="3">
    <location>
        <begin position="628"/>
        <end position="642"/>
    </location>
</feature>
<feature type="compositionally biased region" description="Low complexity" evidence="3">
    <location>
        <begin position="1243"/>
        <end position="1264"/>
    </location>
</feature>
<accession>A0A8J5X8Y5</accession>
<dbReference type="OrthoDB" id="5981550at2759"/>
<dbReference type="PROSITE" id="PS50012">
    <property type="entry name" value="RCC1_3"/>
    <property type="match status" value="3"/>
</dbReference>
<evidence type="ECO:0000256" key="3">
    <source>
        <dbReference type="SAM" id="MobiDB-lite"/>
    </source>
</evidence>
<dbReference type="PANTHER" id="PTHR22870:SF408">
    <property type="entry name" value="OS09G0560450 PROTEIN"/>
    <property type="match status" value="1"/>
</dbReference>
<feature type="repeat" description="RCC1" evidence="2">
    <location>
        <begin position="53"/>
        <end position="106"/>
    </location>
</feature>
<feature type="compositionally biased region" description="Low complexity" evidence="3">
    <location>
        <begin position="739"/>
        <end position="749"/>
    </location>
</feature>
<dbReference type="Gene3D" id="2.130.10.30">
    <property type="entry name" value="Regulator of chromosome condensation 1/beta-lactamase-inhibitor protein II"/>
    <property type="match status" value="1"/>
</dbReference>
<dbReference type="Proteomes" id="UP000751190">
    <property type="component" value="Unassembled WGS sequence"/>
</dbReference>
<feature type="region of interest" description="Disordered" evidence="3">
    <location>
        <begin position="1746"/>
        <end position="1794"/>
    </location>
</feature>
<feature type="compositionally biased region" description="Low complexity" evidence="3">
    <location>
        <begin position="837"/>
        <end position="870"/>
    </location>
</feature>
<name>A0A8J5X8Y5_DIALT</name>
<feature type="compositionally biased region" description="Pro residues" evidence="3">
    <location>
        <begin position="821"/>
        <end position="834"/>
    </location>
</feature>
<evidence type="ECO:0000313" key="4">
    <source>
        <dbReference type="EMBL" id="KAG8463871.1"/>
    </source>
</evidence>
<dbReference type="InterPro" id="IPR009091">
    <property type="entry name" value="RCC1/BLIP-II"/>
</dbReference>
<feature type="compositionally biased region" description="Low complexity" evidence="3">
    <location>
        <begin position="1471"/>
        <end position="1486"/>
    </location>
</feature>
<feature type="compositionally biased region" description="Pro residues" evidence="3">
    <location>
        <begin position="1368"/>
        <end position="1378"/>
    </location>
</feature>
<dbReference type="PANTHER" id="PTHR22870">
    <property type="entry name" value="REGULATOR OF CHROMOSOME CONDENSATION"/>
    <property type="match status" value="1"/>
</dbReference>
<keyword evidence="1" id="KW-0677">Repeat</keyword>
<evidence type="ECO:0000313" key="5">
    <source>
        <dbReference type="Proteomes" id="UP000751190"/>
    </source>
</evidence>
<feature type="compositionally biased region" description="Low complexity" evidence="3">
    <location>
        <begin position="713"/>
        <end position="722"/>
    </location>
</feature>
<dbReference type="InterPro" id="IPR051210">
    <property type="entry name" value="Ub_ligase/GEF_domain"/>
</dbReference>